<comment type="subcellular location">
    <subcellularLocation>
        <location evidence="1">Cell inner membrane</location>
        <topology evidence="1">Single-pass membrane protein</topology>
        <orientation evidence="1">Periplasmic side</orientation>
    </subcellularLocation>
</comment>
<protein>
    <submittedName>
        <fullName evidence="12">Energy transducer TonB</fullName>
    </submittedName>
</protein>
<keyword evidence="13" id="KW-1185">Reference proteome</keyword>
<accession>A0ABV6JT60</accession>
<dbReference type="Pfam" id="PF03544">
    <property type="entry name" value="TonB_C"/>
    <property type="match status" value="1"/>
</dbReference>
<dbReference type="PRINTS" id="PR01217">
    <property type="entry name" value="PRICHEXTENSN"/>
</dbReference>
<dbReference type="InterPro" id="IPR037682">
    <property type="entry name" value="TonB_C"/>
</dbReference>
<evidence type="ECO:0000259" key="11">
    <source>
        <dbReference type="PROSITE" id="PS52015"/>
    </source>
</evidence>
<dbReference type="RefSeq" id="WP_377044667.1">
    <property type="nucleotide sequence ID" value="NZ_JBHLUN010000008.1"/>
</dbReference>
<feature type="compositionally biased region" description="Low complexity" evidence="10">
    <location>
        <begin position="189"/>
        <end position="209"/>
    </location>
</feature>
<keyword evidence="7" id="KW-0653">Protein transport</keyword>
<feature type="compositionally biased region" description="Low complexity" evidence="10">
    <location>
        <begin position="59"/>
        <end position="69"/>
    </location>
</feature>
<reference evidence="12 13" key="1">
    <citation type="submission" date="2024-09" db="EMBL/GenBank/DDBJ databases">
        <authorList>
            <person name="Sun Q."/>
            <person name="Mori K."/>
        </authorList>
    </citation>
    <scope>NUCLEOTIDE SEQUENCE [LARGE SCALE GENOMIC DNA]</scope>
    <source>
        <strain evidence="12 13">TBRC 5777</strain>
    </source>
</reference>
<sequence length="302" mass="31493">MNARWRLLGWGGSVVLHAAVAVPLFMAHSEPPPPPAEVPLEVTVAAEDPAPPSESQEDAPAQPVAEAVTPTPPQPVQASQPPPPVQAAEPPPVQPTEPPPVMAAAEPPPVAATEPPPPEPAPEPPPELAEALPEPPPPAPPPPPVPRPPQPRPTPPRPTPPRPQVARPVERADPNLQAYAAPPAPVAPAAPAAPAAPSRPRMASAGPPANWAQRLSAAVNRAKRYPPFALQRSQEGVVYVTFRMRRDGSLISASVGRSSGNEMLDEAGLEAVQRASLPPIPEEFSDDVFSATVPINFNISGR</sequence>
<evidence type="ECO:0000256" key="8">
    <source>
        <dbReference type="ARBA" id="ARBA00022989"/>
    </source>
</evidence>
<dbReference type="EMBL" id="JBHLUN010000008">
    <property type="protein sequence ID" value="MFC0408911.1"/>
    <property type="molecule type" value="Genomic_DNA"/>
</dbReference>
<keyword evidence="3" id="KW-0813">Transport</keyword>
<keyword evidence="8" id="KW-1133">Transmembrane helix</keyword>
<evidence type="ECO:0000256" key="2">
    <source>
        <dbReference type="ARBA" id="ARBA00006555"/>
    </source>
</evidence>
<feature type="compositionally biased region" description="Low complexity" evidence="10">
    <location>
        <begin position="38"/>
        <end position="47"/>
    </location>
</feature>
<evidence type="ECO:0000256" key="4">
    <source>
        <dbReference type="ARBA" id="ARBA00022475"/>
    </source>
</evidence>
<comment type="caution">
    <text evidence="12">The sequence shown here is derived from an EMBL/GenBank/DDBJ whole genome shotgun (WGS) entry which is preliminary data.</text>
</comment>
<feature type="region of interest" description="Disordered" evidence="10">
    <location>
        <begin position="31"/>
        <end position="211"/>
    </location>
</feature>
<evidence type="ECO:0000256" key="9">
    <source>
        <dbReference type="ARBA" id="ARBA00023136"/>
    </source>
</evidence>
<evidence type="ECO:0000256" key="3">
    <source>
        <dbReference type="ARBA" id="ARBA00022448"/>
    </source>
</evidence>
<dbReference type="PANTHER" id="PTHR33446:SF2">
    <property type="entry name" value="PROTEIN TONB"/>
    <property type="match status" value="1"/>
</dbReference>
<evidence type="ECO:0000256" key="7">
    <source>
        <dbReference type="ARBA" id="ARBA00022927"/>
    </source>
</evidence>
<comment type="similarity">
    <text evidence="2">Belongs to the TonB family.</text>
</comment>
<organism evidence="12 13">
    <name type="scientific">Roseomonas elaeocarpi</name>
    <dbReference type="NCBI Taxonomy" id="907779"/>
    <lineage>
        <taxon>Bacteria</taxon>
        <taxon>Pseudomonadati</taxon>
        <taxon>Pseudomonadota</taxon>
        <taxon>Alphaproteobacteria</taxon>
        <taxon>Acetobacterales</taxon>
        <taxon>Roseomonadaceae</taxon>
        <taxon>Roseomonas</taxon>
    </lineage>
</organism>
<dbReference type="InterPro" id="IPR006260">
    <property type="entry name" value="TonB/TolA_C"/>
</dbReference>
<dbReference type="Gene3D" id="3.30.1150.10">
    <property type="match status" value="1"/>
</dbReference>
<keyword evidence="6" id="KW-0812">Transmembrane</keyword>
<keyword evidence="9" id="KW-0472">Membrane</keyword>
<dbReference type="PROSITE" id="PS52015">
    <property type="entry name" value="TONB_CTD"/>
    <property type="match status" value="1"/>
</dbReference>
<evidence type="ECO:0000313" key="13">
    <source>
        <dbReference type="Proteomes" id="UP001589865"/>
    </source>
</evidence>
<dbReference type="PANTHER" id="PTHR33446">
    <property type="entry name" value="PROTEIN TONB-RELATED"/>
    <property type="match status" value="1"/>
</dbReference>
<keyword evidence="4" id="KW-1003">Cell membrane</keyword>
<evidence type="ECO:0000256" key="6">
    <source>
        <dbReference type="ARBA" id="ARBA00022692"/>
    </source>
</evidence>
<evidence type="ECO:0000313" key="12">
    <source>
        <dbReference type="EMBL" id="MFC0408911.1"/>
    </source>
</evidence>
<feature type="compositionally biased region" description="Pro residues" evidence="10">
    <location>
        <begin position="70"/>
        <end position="163"/>
    </location>
</feature>
<evidence type="ECO:0000256" key="10">
    <source>
        <dbReference type="SAM" id="MobiDB-lite"/>
    </source>
</evidence>
<dbReference type="InterPro" id="IPR051045">
    <property type="entry name" value="TonB-dependent_transducer"/>
</dbReference>
<proteinExistence type="inferred from homology"/>
<feature type="domain" description="TonB C-terminal" evidence="11">
    <location>
        <begin position="210"/>
        <end position="302"/>
    </location>
</feature>
<gene>
    <name evidence="12" type="ORF">ACFFGY_11655</name>
</gene>
<name>A0ABV6JT60_9PROT</name>
<keyword evidence="5" id="KW-0997">Cell inner membrane</keyword>
<dbReference type="SUPFAM" id="SSF74653">
    <property type="entry name" value="TolA/TonB C-terminal domain"/>
    <property type="match status" value="1"/>
</dbReference>
<evidence type="ECO:0000256" key="5">
    <source>
        <dbReference type="ARBA" id="ARBA00022519"/>
    </source>
</evidence>
<dbReference type="Proteomes" id="UP001589865">
    <property type="component" value="Unassembled WGS sequence"/>
</dbReference>
<evidence type="ECO:0000256" key="1">
    <source>
        <dbReference type="ARBA" id="ARBA00004383"/>
    </source>
</evidence>
<dbReference type="NCBIfam" id="TIGR01352">
    <property type="entry name" value="tonB_Cterm"/>
    <property type="match status" value="1"/>
</dbReference>